<dbReference type="FunFam" id="1.25.40.10:FF:000243">
    <property type="entry name" value="Pentatricopeptide repeat-containing protein chloroplastic"/>
    <property type="match status" value="1"/>
</dbReference>
<dbReference type="FunFam" id="1.25.40.10:FF:000381">
    <property type="entry name" value="Pentatricopeptide repeat-containing protein"/>
    <property type="match status" value="1"/>
</dbReference>
<dbReference type="Gene3D" id="1.25.40.10">
    <property type="entry name" value="Tetratricopeptide repeat domain"/>
    <property type="match status" value="5"/>
</dbReference>
<dbReference type="Proteomes" id="UP000323000">
    <property type="component" value="Chromosome 10"/>
</dbReference>
<evidence type="ECO:0000256" key="6">
    <source>
        <dbReference type="ARBA" id="ARBA00023277"/>
    </source>
</evidence>
<keyword evidence="11" id="KW-1185">Reference proteome</keyword>
<dbReference type="OrthoDB" id="185373at2759"/>
<comment type="similarity">
    <text evidence="1">Belongs to the glycosyltransferase GT106 family.</text>
</comment>
<dbReference type="Pfam" id="PF13041">
    <property type="entry name" value="PPR_2"/>
    <property type="match status" value="2"/>
</dbReference>
<dbReference type="GO" id="GO:0006004">
    <property type="term" value="P:fucose metabolic process"/>
    <property type="evidence" value="ECO:0007669"/>
    <property type="project" value="UniProtKB-KW"/>
</dbReference>
<dbReference type="PROSITE" id="PS51375">
    <property type="entry name" value="PPR"/>
    <property type="match status" value="4"/>
</dbReference>
<keyword evidence="6" id="KW-0119">Carbohydrate metabolism</keyword>
<dbReference type="GO" id="GO:0003723">
    <property type="term" value="F:RNA binding"/>
    <property type="evidence" value="ECO:0007669"/>
    <property type="project" value="InterPro"/>
</dbReference>
<dbReference type="FunFam" id="1.25.40.10:FF:002091">
    <property type="entry name" value="Pentatricopeptide repeat-containing protein At4g08210"/>
    <property type="match status" value="1"/>
</dbReference>
<feature type="repeat" description="PPR" evidence="8">
    <location>
        <begin position="555"/>
        <end position="589"/>
    </location>
</feature>
<evidence type="ECO:0000256" key="9">
    <source>
        <dbReference type="SAM" id="MobiDB-lite"/>
    </source>
</evidence>
<dbReference type="AlphaFoldDB" id="A0A5C7H771"/>
<evidence type="ECO:0000256" key="4">
    <source>
        <dbReference type="ARBA" id="ARBA00022737"/>
    </source>
</evidence>
<dbReference type="GO" id="GO:0009451">
    <property type="term" value="P:RNA modification"/>
    <property type="evidence" value="ECO:0007669"/>
    <property type="project" value="InterPro"/>
</dbReference>
<reference evidence="11" key="1">
    <citation type="journal article" date="2019" name="Gigascience">
        <title>De novo genome assembly of the endangered Acer yangbiense, a plant species with extremely small populations endemic to Yunnan Province, China.</title>
        <authorList>
            <person name="Yang J."/>
            <person name="Wariss H.M."/>
            <person name="Tao L."/>
            <person name="Zhang R."/>
            <person name="Yun Q."/>
            <person name="Hollingsworth P."/>
            <person name="Dao Z."/>
            <person name="Luo G."/>
            <person name="Guo H."/>
            <person name="Ma Y."/>
            <person name="Sun W."/>
        </authorList>
    </citation>
    <scope>NUCLEOTIDE SEQUENCE [LARGE SCALE GENOMIC DNA]</scope>
    <source>
        <strain evidence="11">cv. Malutang</strain>
    </source>
</reference>
<dbReference type="FunFam" id="1.25.40.10:FF:000442">
    <property type="entry name" value="Pentatricopeptide repeat-containing protein At3g49710"/>
    <property type="match status" value="1"/>
</dbReference>
<feature type="compositionally biased region" description="Basic residues" evidence="9">
    <location>
        <begin position="1"/>
        <end position="12"/>
    </location>
</feature>
<feature type="repeat" description="PPR" evidence="8">
    <location>
        <begin position="454"/>
        <end position="488"/>
    </location>
</feature>
<evidence type="ECO:0000256" key="3">
    <source>
        <dbReference type="ARBA" id="ARBA00022679"/>
    </source>
</evidence>
<keyword evidence="3" id="KW-0808">Transferase</keyword>
<keyword evidence="4" id="KW-0677">Repeat</keyword>
<evidence type="ECO:0000313" key="10">
    <source>
        <dbReference type="EMBL" id="TXG52923.1"/>
    </source>
</evidence>
<dbReference type="InterPro" id="IPR046960">
    <property type="entry name" value="PPR_At4g14850-like_plant"/>
</dbReference>
<organism evidence="10 11">
    <name type="scientific">Acer yangbiense</name>
    <dbReference type="NCBI Taxonomy" id="1000413"/>
    <lineage>
        <taxon>Eukaryota</taxon>
        <taxon>Viridiplantae</taxon>
        <taxon>Streptophyta</taxon>
        <taxon>Embryophyta</taxon>
        <taxon>Tracheophyta</taxon>
        <taxon>Spermatophyta</taxon>
        <taxon>Magnoliopsida</taxon>
        <taxon>eudicotyledons</taxon>
        <taxon>Gunneridae</taxon>
        <taxon>Pentapetalae</taxon>
        <taxon>rosids</taxon>
        <taxon>malvids</taxon>
        <taxon>Sapindales</taxon>
        <taxon>Sapindaceae</taxon>
        <taxon>Hippocastanoideae</taxon>
        <taxon>Acereae</taxon>
        <taxon>Acer</taxon>
    </lineage>
</organism>
<keyword evidence="5" id="KW-0294">Fucose metabolism</keyword>
<dbReference type="FunFam" id="1.25.40.10:FF:000285">
    <property type="entry name" value="Pentatricopeptide repeat-containing protein, chloroplastic"/>
    <property type="match status" value="1"/>
</dbReference>
<evidence type="ECO:0000256" key="7">
    <source>
        <dbReference type="ARBA" id="ARBA00030350"/>
    </source>
</evidence>
<evidence type="ECO:0000256" key="1">
    <source>
        <dbReference type="ARBA" id="ARBA00007737"/>
    </source>
</evidence>
<feature type="repeat" description="PPR" evidence="8">
    <location>
        <begin position="216"/>
        <end position="250"/>
    </location>
</feature>
<accession>A0A5C7H771</accession>
<protein>
    <recommendedName>
        <fullName evidence="7">O-fucosyltransferase family protein</fullName>
    </recommendedName>
</protein>
<dbReference type="PANTHER" id="PTHR24015:SF97">
    <property type="entry name" value="OS03G0235200 PROTEIN"/>
    <property type="match status" value="1"/>
</dbReference>
<dbReference type="GO" id="GO:0016757">
    <property type="term" value="F:glycosyltransferase activity"/>
    <property type="evidence" value="ECO:0007669"/>
    <property type="project" value="UniProtKB-KW"/>
</dbReference>
<evidence type="ECO:0000256" key="5">
    <source>
        <dbReference type="ARBA" id="ARBA00023253"/>
    </source>
</evidence>
<gene>
    <name evidence="10" type="ORF">EZV62_022092</name>
</gene>
<dbReference type="InterPro" id="IPR011990">
    <property type="entry name" value="TPR-like_helical_dom_sf"/>
</dbReference>
<evidence type="ECO:0000313" key="11">
    <source>
        <dbReference type="Proteomes" id="UP000323000"/>
    </source>
</evidence>
<dbReference type="SUPFAM" id="SSF48452">
    <property type="entry name" value="TPR-like"/>
    <property type="match status" value="1"/>
</dbReference>
<dbReference type="InterPro" id="IPR002885">
    <property type="entry name" value="PPR_rpt"/>
</dbReference>
<dbReference type="Pfam" id="PF10250">
    <property type="entry name" value="O-FucT"/>
    <property type="match status" value="1"/>
</dbReference>
<dbReference type="NCBIfam" id="TIGR00756">
    <property type="entry name" value="PPR"/>
    <property type="match status" value="5"/>
</dbReference>
<proteinExistence type="inferred from homology"/>
<sequence length="1130" mass="127267">MERRGQKHKQQVKKCQSNVTKQKVAAAKQYIENHSKKQLKSLQERNMDLKPLILALRRCGRSQSVRHGISLHSHIIKHGFFHDIFMANNLLSMYVDFTYLNDAHKLFDEMTYKNIVTWTTMVSAYTSNKRPDEAIKLYNHMLECDLEAPNGFMYSAVLKACALAGDLQLGRLIHKRISRENLDNDTVLMNTLLDMYVKCGIVSDAKKVFDNFFSANSTSWNTIISGYCKEGLMEEAISLFHQMPKRNVISWNSIIAGLAHKGSFLALEYVCMMHKDGLKLDEFALPCGLKACNYFNLLAMGKQIHCYVVKSGFECSCFIVSALVDMYSNCNLLSAATKLFDQYSSCDGLGCESLALWNSMLSGYIVNEKNKGALCLLSQIHSSGVCIDSYTFSSAVKVCLNLLNLRLGLQVHGLIVTCGYESDYVVGSILIDLYVKLGNVKNALKLFHRHPDKDIVAWSSLIMGCAKTGLNSLAFSLFKDMINLDLEVDQFVVSSVLKVCSSLASLGSGKQVHALCVKSGFDREGVTVTSLVDMYSKCGEIEDGLAMFNNMPERDVVSWTGVIVGCGQNGRAKEAITFFQEMIQLGLKPNEVTFLGVLSACRHAGWVEEAWTMFKFMKSEYGMEPHLEHYYCVIDLLGQAGRFKEAETLIANMPFEPDKTIWCSMLKACEAHKNIEMVSFIAESLLATSAEDPSIYVMLSNTYATLGMWDSSSKMRKAGKDLGIKEAGDPIGESEEFVHVYEVTKFRALRGFSLQHDFSALALKFSSSISTLAEKLVKRMTKKSSRTGGKYVSIHLRFEEDMVAFSCCLYDGGKAEKLVMDSFRDKWWKGKFKRKDRVILPGVNRINGKCPLTPLEEYSSRLAALDYTVCLFSEVFVTTHGGNFPHFLMGHRRFLFDGHAKTIKPDKIKLLVLLQDMNIRKQLLHEGDCETPKSKFKTSGPSTIPELYSAIAQLVTQLIKESEEQTKSFFTAEIVKIGKETKDIGGNNMFSLMENFDDDKNINSEMFDDDKIFDEVQIANVNLEKVDGQTCLVEKADGEIFVDKAEREANGETCLLEKRAIDETVVLDKDVVEIGLLEKGLLRRVLIHLELKWKSVMEELDNERRLKEFEKKEAERLEEEKAVEAGLKDK</sequence>
<keyword evidence="2" id="KW-0328">Glycosyltransferase</keyword>
<evidence type="ECO:0000256" key="8">
    <source>
        <dbReference type="PROSITE-ProRule" id="PRU00708"/>
    </source>
</evidence>
<feature type="region of interest" description="Disordered" evidence="9">
    <location>
        <begin position="1"/>
        <end position="20"/>
    </location>
</feature>
<evidence type="ECO:0000256" key="2">
    <source>
        <dbReference type="ARBA" id="ARBA00022676"/>
    </source>
</evidence>
<dbReference type="EMBL" id="VAHF01000010">
    <property type="protein sequence ID" value="TXG52923.1"/>
    <property type="molecule type" value="Genomic_DNA"/>
</dbReference>
<comment type="caution">
    <text evidence="10">The sequence shown here is derived from an EMBL/GenBank/DDBJ whole genome shotgun (WGS) entry which is preliminary data.</text>
</comment>
<dbReference type="Pfam" id="PF01535">
    <property type="entry name" value="PPR"/>
    <property type="match status" value="6"/>
</dbReference>
<dbReference type="PANTHER" id="PTHR24015">
    <property type="entry name" value="OS07G0578800 PROTEIN-RELATED"/>
    <property type="match status" value="1"/>
</dbReference>
<name>A0A5C7H771_9ROSI</name>
<dbReference type="InterPro" id="IPR019378">
    <property type="entry name" value="GDP-Fuc_O-FucTrfase"/>
</dbReference>
<feature type="repeat" description="PPR" evidence="8">
    <location>
        <begin position="114"/>
        <end position="148"/>
    </location>
</feature>